<evidence type="ECO:0008006" key="4">
    <source>
        <dbReference type="Google" id="ProtNLM"/>
    </source>
</evidence>
<evidence type="ECO:0000313" key="3">
    <source>
        <dbReference type="Proteomes" id="UP000270094"/>
    </source>
</evidence>
<sequence length="70" mass="8198">MLFLYCLFFLSFGPVFFRWNISPSSPIVGPMHERHCRAGSSVQLPRNRILKFKGIRKSCLFPCMQSRFGR</sequence>
<keyword evidence="3" id="KW-1185">Reference proteome</keyword>
<feature type="chain" id="PRO_5018090637" description="Secreted protein" evidence="1">
    <location>
        <begin position="18"/>
        <end position="70"/>
    </location>
</feature>
<evidence type="ECO:0000256" key="1">
    <source>
        <dbReference type="SAM" id="SignalP"/>
    </source>
</evidence>
<dbReference type="EMBL" id="UYYB01094689">
    <property type="protein sequence ID" value="VDM74852.1"/>
    <property type="molecule type" value="Genomic_DNA"/>
</dbReference>
<protein>
    <recommendedName>
        <fullName evidence="4">Secreted protein</fullName>
    </recommendedName>
</protein>
<gene>
    <name evidence="2" type="ORF">SVUK_LOCUS9850</name>
</gene>
<evidence type="ECO:0000313" key="2">
    <source>
        <dbReference type="EMBL" id="VDM74852.1"/>
    </source>
</evidence>
<proteinExistence type="predicted"/>
<accession>A0A3P7L631</accession>
<keyword evidence="1" id="KW-0732">Signal</keyword>
<name>A0A3P7L631_STRVU</name>
<feature type="signal peptide" evidence="1">
    <location>
        <begin position="1"/>
        <end position="17"/>
    </location>
</feature>
<reference evidence="2 3" key="1">
    <citation type="submission" date="2018-11" db="EMBL/GenBank/DDBJ databases">
        <authorList>
            <consortium name="Pathogen Informatics"/>
        </authorList>
    </citation>
    <scope>NUCLEOTIDE SEQUENCE [LARGE SCALE GENOMIC DNA]</scope>
</reference>
<organism evidence="2 3">
    <name type="scientific">Strongylus vulgaris</name>
    <name type="common">Blood worm</name>
    <dbReference type="NCBI Taxonomy" id="40348"/>
    <lineage>
        <taxon>Eukaryota</taxon>
        <taxon>Metazoa</taxon>
        <taxon>Ecdysozoa</taxon>
        <taxon>Nematoda</taxon>
        <taxon>Chromadorea</taxon>
        <taxon>Rhabditida</taxon>
        <taxon>Rhabditina</taxon>
        <taxon>Rhabditomorpha</taxon>
        <taxon>Strongyloidea</taxon>
        <taxon>Strongylidae</taxon>
        <taxon>Strongylus</taxon>
    </lineage>
</organism>
<dbReference type="AlphaFoldDB" id="A0A3P7L631"/>
<dbReference type="Proteomes" id="UP000270094">
    <property type="component" value="Unassembled WGS sequence"/>
</dbReference>